<accession>A0ABT1E564</accession>
<evidence type="ECO:0000313" key="1">
    <source>
        <dbReference type="EMBL" id="MCP1100984.1"/>
    </source>
</evidence>
<protein>
    <submittedName>
        <fullName evidence="1">Uncharacterized protein</fullName>
    </submittedName>
</protein>
<evidence type="ECO:0000313" key="2">
    <source>
        <dbReference type="Proteomes" id="UP001523566"/>
    </source>
</evidence>
<dbReference type="Proteomes" id="UP001523566">
    <property type="component" value="Unassembled WGS sequence"/>
</dbReference>
<name>A0ABT1E564_9FIRM</name>
<reference evidence="1 2" key="1">
    <citation type="journal article" date="2022" name="Genome Biol. Evol.">
        <title>Host diet, physiology and behaviors set the stage for Lachnospiraceae cladogenesis.</title>
        <authorList>
            <person name="Vera-Ponce De Leon A."/>
            <person name="Schneider M."/>
            <person name="Jahnes B.C."/>
            <person name="Sadowski V."/>
            <person name="Camuy-Velez L.A."/>
            <person name="Duan J."/>
            <person name="Sabree Z.L."/>
        </authorList>
    </citation>
    <scope>NUCLEOTIDE SEQUENCE [LARGE SCALE GENOMIC DNA]</scope>
    <source>
        <strain evidence="1 2">PAL113</strain>
    </source>
</reference>
<dbReference type="RefSeq" id="WP_262064769.1">
    <property type="nucleotide sequence ID" value="NZ_JAMXOD010000001.1"/>
</dbReference>
<dbReference type="EMBL" id="JAMZFW010000001">
    <property type="protein sequence ID" value="MCP1100984.1"/>
    <property type="molecule type" value="Genomic_DNA"/>
</dbReference>
<organism evidence="1 2">
    <name type="scientific">Aequitasia blattaphilus</name>
    <dbReference type="NCBI Taxonomy" id="2949332"/>
    <lineage>
        <taxon>Bacteria</taxon>
        <taxon>Bacillati</taxon>
        <taxon>Bacillota</taxon>
        <taxon>Clostridia</taxon>
        <taxon>Lachnospirales</taxon>
        <taxon>Lachnospiraceae</taxon>
        <taxon>Aequitasia</taxon>
    </lineage>
</organism>
<keyword evidence="2" id="KW-1185">Reference proteome</keyword>
<comment type="caution">
    <text evidence="1">The sequence shown here is derived from an EMBL/GenBank/DDBJ whole genome shotgun (WGS) entry which is preliminary data.</text>
</comment>
<sequence>MKIKLPKIGSYVLRNYLLETELGWIPIDTGYASDCNKILQRFSKLAALENFMK</sequence>
<proteinExistence type="predicted"/>
<gene>
    <name evidence="1" type="ORF">NK125_00980</name>
</gene>